<dbReference type="Gene3D" id="3.40.630.30">
    <property type="match status" value="1"/>
</dbReference>
<proteinExistence type="predicted"/>
<dbReference type="PROSITE" id="PS51186">
    <property type="entry name" value="GNAT"/>
    <property type="match status" value="1"/>
</dbReference>
<dbReference type="PANTHER" id="PTHR47237:SF2">
    <property type="entry name" value="BLL4206 PROTEIN"/>
    <property type="match status" value="1"/>
</dbReference>
<organism evidence="2 3">
    <name type="scientific">Fodinicola feengrottensis</name>
    <dbReference type="NCBI Taxonomy" id="435914"/>
    <lineage>
        <taxon>Bacteria</taxon>
        <taxon>Bacillati</taxon>
        <taxon>Actinomycetota</taxon>
        <taxon>Actinomycetes</taxon>
        <taxon>Mycobacteriales</taxon>
        <taxon>Fodinicola</taxon>
    </lineage>
</organism>
<evidence type="ECO:0000313" key="2">
    <source>
        <dbReference type="EMBL" id="GAA1681970.1"/>
    </source>
</evidence>
<evidence type="ECO:0000313" key="3">
    <source>
        <dbReference type="Proteomes" id="UP001500618"/>
    </source>
</evidence>
<dbReference type="Pfam" id="PF18014">
    <property type="entry name" value="Acetyltransf_18"/>
    <property type="match status" value="1"/>
</dbReference>
<dbReference type="Proteomes" id="UP001500618">
    <property type="component" value="Unassembled WGS sequence"/>
</dbReference>
<dbReference type="SUPFAM" id="SSF55729">
    <property type="entry name" value="Acyl-CoA N-acyltransferases (Nat)"/>
    <property type="match status" value="1"/>
</dbReference>
<sequence length="284" mass="31206">MRDDWPVGAIVPIRRLTLDDLPACLALSEDRGWPGMEPKWRIAFRVGTVFGIRDPSGELVATTAITPYGTEIVLIGEVLTAARHERRGLGRRLLEHALVQAGDGVVALYATSHGRPLYERLGFVAASTVSTFMGNFQQTGPTGLSRPVNENDVPAILESDRKSFGADRSVLLRWLAESAAHFRIVEERGELIAYGTAWSNVDHRIIGPVVARDVVAAQGLIADLIGEWTGRVRIDVHDYHPEVPTWLTDGGLKVINQCAFMVHNGRTMPGDQRRIFAPMNQAQG</sequence>
<dbReference type="PANTHER" id="PTHR47237">
    <property type="entry name" value="SLL0310 PROTEIN"/>
    <property type="match status" value="1"/>
</dbReference>
<dbReference type="EMBL" id="BAAANY010000010">
    <property type="protein sequence ID" value="GAA1681970.1"/>
    <property type="molecule type" value="Genomic_DNA"/>
</dbReference>
<dbReference type="CDD" id="cd04301">
    <property type="entry name" value="NAT_SF"/>
    <property type="match status" value="1"/>
</dbReference>
<keyword evidence="3" id="KW-1185">Reference proteome</keyword>
<accession>A0ABP4T3X8</accession>
<evidence type="ECO:0000259" key="1">
    <source>
        <dbReference type="PROSITE" id="PS51186"/>
    </source>
</evidence>
<gene>
    <name evidence="2" type="ORF">GCM10009765_33920</name>
</gene>
<dbReference type="InterPro" id="IPR000182">
    <property type="entry name" value="GNAT_dom"/>
</dbReference>
<dbReference type="RefSeq" id="WP_163571762.1">
    <property type="nucleotide sequence ID" value="NZ_BAAANY010000010.1"/>
</dbReference>
<reference evidence="3" key="1">
    <citation type="journal article" date="2019" name="Int. J. Syst. Evol. Microbiol.">
        <title>The Global Catalogue of Microorganisms (GCM) 10K type strain sequencing project: providing services to taxonomists for standard genome sequencing and annotation.</title>
        <authorList>
            <consortium name="The Broad Institute Genomics Platform"/>
            <consortium name="The Broad Institute Genome Sequencing Center for Infectious Disease"/>
            <person name="Wu L."/>
            <person name="Ma J."/>
        </authorList>
    </citation>
    <scope>NUCLEOTIDE SEQUENCE [LARGE SCALE GENOMIC DNA]</scope>
    <source>
        <strain evidence="3">JCM 14718</strain>
    </source>
</reference>
<dbReference type="InterPro" id="IPR052729">
    <property type="entry name" value="Acyl/Acetyltrans_Enzymes"/>
</dbReference>
<feature type="domain" description="N-acetyltransferase" evidence="1">
    <location>
        <begin position="11"/>
        <end position="149"/>
    </location>
</feature>
<protein>
    <submittedName>
        <fullName evidence="2">GNAT family N-acetyltransferase</fullName>
    </submittedName>
</protein>
<dbReference type="InterPro" id="IPR016181">
    <property type="entry name" value="Acyl_CoA_acyltransferase"/>
</dbReference>
<name>A0ABP4T3X8_9ACTN</name>
<dbReference type="Pfam" id="PF13508">
    <property type="entry name" value="Acetyltransf_7"/>
    <property type="match status" value="1"/>
</dbReference>
<dbReference type="InterPro" id="IPR041496">
    <property type="entry name" value="YitH/HolE_GNAT"/>
</dbReference>
<dbReference type="Gene3D" id="3.40.630.90">
    <property type="match status" value="1"/>
</dbReference>
<comment type="caution">
    <text evidence="2">The sequence shown here is derived from an EMBL/GenBank/DDBJ whole genome shotgun (WGS) entry which is preliminary data.</text>
</comment>